<gene>
    <name evidence="1" type="ORF">KIN_38600</name>
</gene>
<dbReference type="OrthoDB" id="8478628at2"/>
<name>A0A6N6JKE2_9RHOB</name>
<dbReference type="Proteomes" id="UP000436822">
    <property type="component" value="Unassembled WGS sequence"/>
</dbReference>
<sequence>MTDNTTNTAEIVPLWNRKAKMQNSPIKELRDYWQELRAGRLVPLRSEIDPRAIASALECGFIVERTAPGAVRFRLAGMHLSDLMGMEVRGMPLRSFIAPAARADFAARLENVFDAPEVHEYQLISDTPGGPPLIARMLLLPLKSDQGQVDRAIGCISTEGNVGVPPRRFRITETMATSLTTGRNVQEIMVPGRQPQLAGFGEQPVVYKGPPDAPKTEDGKPFLRLVKSDLREI</sequence>
<dbReference type="RefSeq" id="WP_159810148.1">
    <property type="nucleotide sequence ID" value="NZ_BLJE01000006.1"/>
</dbReference>
<keyword evidence="2" id="KW-1185">Reference proteome</keyword>
<organism evidence="1 2">
    <name type="scientific">Litoreibacter roseus</name>
    <dbReference type="NCBI Taxonomy" id="2601869"/>
    <lineage>
        <taxon>Bacteria</taxon>
        <taxon>Pseudomonadati</taxon>
        <taxon>Pseudomonadota</taxon>
        <taxon>Alphaproteobacteria</taxon>
        <taxon>Rhodobacterales</taxon>
        <taxon>Roseobacteraceae</taxon>
        <taxon>Litoreibacter</taxon>
    </lineage>
</organism>
<evidence type="ECO:0000313" key="1">
    <source>
        <dbReference type="EMBL" id="GFE66786.1"/>
    </source>
</evidence>
<protein>
    <submittedName>
        <fullName evidence="1">PAS domain-containing protein</fullName>
    </submittedName>
</protein>
<dbReference type="AlphaFoldDB" id="A0A6N6JKE2"/>
<proteinExistence type="predicted"/>
<evidence type="ECO:0000313" key="2">
    <source>
        <dbReference type="Proteomes" id="UP000436822"/>
    </source>
</evidence>
<dbReference type="EMBL" id="BLJE01000006">
    <property type="protein sequence ID" value="GFE66786.1"/>
    <property type="molecule type" value="Genomic_DNA"/>
</dbReference>
<dbReference type="Pfam" id="PF07310">
    <property type="entry name" value="PAS_5"/>
    <property type="match status" value="1"/>
</dbReference>
<dbReference type="InterPro" id="IPR009922">
    <property type="entry name" value="DUF1457"/>
</dbReference>
<accession>A0A6N6JKE2</accession>
<comment type="caution">
    <text evidence="1">The sequence shown here is derived from an EMBL/GenBank/DDBJ whole genome shotgun (WGS) entry which is preliminary data.</text>
</comment>
<reference evidence="1 2" key="1">
    <citation type="submission" date="2019-12" db="EMBL/GenBank/DDBJ databases">
        <title>Litoreibacter badius sp. nov., a novel bacteriochlorophyll a-containing bacterium in the genus Litoreibacter.</title>
        <authorList>
            <person name="Kanamuro M."/>
            <person name="Takabe Y."/>
            <person name="Mori K."/>
            <person name="Takaichi S."/>
            <person name="Hanada S."/>
        </authorList>
    </citation>
    <scope>NUCLEOTIDE SEQUENCE [LARGE SCALE GENOMIC DNA]</scope>
    <source>
        <strain evidence="1 2">K6</strain>
    </source>
</reference>